<dbReference type="eggNOG" id="KOG0682">
    <property type="taxonomic scope" value="Eukaryota"/>
</dbReference>
<dbReference type="InterPro" id="IPR029020">
    <property type="entry name" value="Ammonium/urea_transptr"/>
</dbReference>
<dbReference type="SMR" id="Q6QBS6"/>
<name>Q6QBS6_CHLRE</name>
<dbReference type="OrthoDB" id="534912at2759"/>
<dbReference type="EMBL" id="CM008963">
    <property type="protein sequence ID" value="PNW87151.1"/>
    <property type="molecule type" value="Genomic_DNA"/>
</dbReference>
<feature type="transmembrane region" description="Helical" evidence="8">
    <location>
        <begin position="212"/>
        <end position="232"/>
    </location>
</feature>
<evidence type="ECO:0000256" key="9">
    <source>
        <dbReference type="SAM" id="SignalP"/>
    </source>
</evidence>
<dbReference type="GO" id="GO:0072488">
    <property type="term" value="P:ammonium transmembrane transport"/>
    <property type="evidence" value="ECO:0000318"/>
    <property type="project" value="GO_Central"/>
</dbReference>
<evidence type="ECO:0000313" key="12">
    <source>
        <dbReference type="EMBL" id="PNW87151.1"/>
    </source>
</evidence>
<accession>Q6QBS6</accession>
<evidence type="ECO:0000256" key="6">
    <source>
        <dbReference type="ARBA" id="ARBA00023136"/>
    </source>
</evidence>
<dbReference type="InterPro" id="IPR024041">
    <property type="entry name" value="NH4_transpt_AmtB-like_dom"/>
</dbReference>
<dbReference type="KEGG" id="cre:CHLRE_02g111050v5"/>
<dbReference type="EMBL" id="AY548755">
    <property type="protein sequence ID" value="AAS54906.1"/>
    <property type="molecule type" value="mRNA"/>
</dbReference>
<evidence type="ECO:0000256" key="3">
    <source>
        <dbReference type="ARBA" id="ARBA00022448"/>
    </source>
</evidence>
<dbReference type="InterPro" id="IPR018047">
    <property type="entry name" value="Ammonium_transpt_CS"/>
</dbReference>
<dbReference type="SUPFAM" id="SSF111352">
    <property type="entry name" value="Ammonium transporter"/>
    <property type="match status" value="1"/>
</dbReference>
<feature type="transmembrane region" description="Helical" evidence="8">
    <location>
        <begin position="378"/>
        <end position="395"/>
    </location>
</feature>
<feature type="transmembrane region" description="Helical" evidence="8">
    <location>
        <begin position="146"/>
        <end position="164"/>
    </location>
</feature>
<feature type="domain" description="Ammonium transporter AmtB-like" evidence="10">
    <location>
        <begin position="66"/>
        <end position="473"/>
    </location>
</feature>
<keyword evidence="5 8" id="KW-1133">Transmembrane helix</keyword>
<dbReference type="PaxDb" id="3055-EDP07394"/>
<keyword evidence="6 8" id="KW-0472">Membrane</keyword>
<feature type="transmembrane region" description="Helical" evidence="8">
    <location>
        <begin position="290"/>
        <end position="311"/>
    </location>
</feature>
<reference evidence="12" key="3">
    <citation type="submission" date="2017-07" db="EMBL/GenBank/DDBJ databases">
        <title>WGS assembly of Chlamydomonas reinhardtii.</title>
        <authorList>
            <consortium name="Chlamydomonas Annotation Team"/>
            <consortium name="JGI Annotation Team"/>
            <person name="Merchant S.S."/>
            <person name="Prochnik S.E."/>
            <person name="Vallon O."/>
            <person name="Harris E.H."/>
            <person name="Karpowicz S.J."/>
            <person name="Witman G.B."/>
            <person name="Terry A."/>
            <person name="Salamov A."/>
            <person name="Fritz-Laylin L.K."/>
            <person name="Marechal-Drouard L."/>
            <person name="Marshall W.F."/>
            <person name="Qu L.H."/>
            <person name="Nelson D.R."/>
            <person name="Sanderfoot A.A."/>
            <person name="Spalding M.H."/>
            <person name="Kapitonov V.V."/>
            <person name="Ren Q."/>
            <person name="Ferris P."/>
            <person name="Lindquist E."/>
            <person name="Shapiro H."/>
            <person name="Lucas S.M."/>
            <person name="Grimwood J."/>
            <person name="Schmutz J."/>
            <person name="Grigoriev I.V."/>
            <person name="Rokhsar D.S."/>
        </authorList>
    </citation>
    <scope>NUCLEOTIDE SEQUENCE</scope>
    <source>
        <strain evidence="12">CC-503 cw92 mt+</strain>
    </source>
</reference>
<protein>
    <submittedName>
        <fullName evidence="11">Putative ammonium transporter</fullName>
    </submittedName>
</protein>
<feature type="transmembrane region" description="Helical" evidence="8">
    <location>
        <begin position="342"/>
        <end position="366"/>
    </location>
</feature>
<dbReference type="ExpressionAtlas" id="Q6QBS6">
    <property type="expression patterns" value="baseline"/>
</dbReference>
<reference evidence="11" key="1">
    <citation type="journal article" date="2004" name="Plant Mol. Biol.">
        <title>Ammonium transporter genes in Chlamydomonas: the nitrate-specific regulatory gene Nit2 is involved in Amt1;1 expression.</title>
        <authorList>
            <person name="Gonzalez-Ballester D."/>
            <person name="Camargo A."/>
            <person name="Fernandez E."/>
        </authorList>
    </citation>
    <scope>NUCLEOTIDE SEQUENCE</scope>
</reference>
<evidence type="ECO:0000259" key="10">
    <source>
        <dbReference type="Pfam" id="PF00909"/>
    </source>
</evidence>
<proteinExistence type="evidence at transcript level"/>
<keyword evidence="4 8" id="KW-0812">Transmembrane</keyword>
<sequence length="487" mass="51585">MPLAELWRLTKLVPLACTVLLLSVRALAVDSGGLNDSADNSSRSLLQESGQASGTSQPYTYSSSDFVLLNGFLIFFMQIGFVSAESGQGRAKNVRNILLKNSVNIMLCAICWWAVGYAFAYGNSGGGFIGTSRFFSDGESFGSKPWFFTWTFCLSCVTIASGCLAERTHLFVYPVYTAVVSIAVHPVIAHWVWAPDSWLNSMTGSPCRFLDFAGGAVVHTVGGLTGLIGAMLCGPRLGRFEDGVGKDIPGHDVSSVSLGSLMLWFGWYGFNCGSTYIYMAQGGSEASAAVSRVALNMTLCASVAGMTSLVVSSIQTGTFDLAVCCNGLMAGLSASTSNVGFLTPWAACITGALAGLLYVGISRLLVRMGVDDPLDSSAIHCGSGILGVLVSGFLARPSYVMQMVGCNCGGVVYATNGGMQLGMQLLGLSCSMVWTAMWALLTFGILKKLQLLRVDQQTELAGIDNMEHGGPAYPEFLQRVQSTRPGY</sequence>
<dbReference type="GO" id="GO:0008519">
    <property type="term" value="F:ammonium channel activity"/>
    <property type="evidence" value="ECO:0000318"/>
    <property type="project" value="GO_Central"/>
</dbReference>
<dbReference type="Gramene" id="PNW87151">
    <property type="protein sequence ID" value="PNW87151"/>
    <property type="gene ID" value="CHLRE_02g111050v5"/>
</dbReference>
<evidence type="ECO:0000256" key="5">
    <source>
        <dbReference type="ARBA" id="ARBA00022989"/>
    </source>
</evidence>
<gene>
    <name evidence="11" type="primary">Amt1;7b</name>
    <name evidence="12" type="ORF">CHLRE_02g111050v5</name>
</gene>
<dbReference type="Pfam" id="PF00909">
    <property type="entry name" value="Ammonium_transp"/>
    <property type="match status" value="1"/>
</dbReference>
<comment type="similarity">
    <text evidence="2">Belongs to the ammonia transporter channel (TC 1.A.11.2) family.</text>
</comment>
<dbReference type="GO" id="GO:0097272">
    <property type="term" value="P:ammonium homeostasis"/>
    <property type="evidence" value="ECO:0000318"/>
    <property type="project" value="GO_Central"/>
</dbReference>
<evidence type="ECO:0000256" key="2">
    <source>
        <dbReference type="ARBA" id="ARBA00005887"/>
    </source>
</evidence>
<evidence type="ECO:0000313" key="11">
    <source>
        <dbReference type="EMBL" id="AAS54906.1"/>
    </source>
</evidence>
<dbReference type="GO" id="GO:0005886">
    <property type="term" value="C:plasma membrane"/>
    <property type="evidence" value="ECO:0000318"/>
    <property type="project" value="GO_Central"/>
</dbReference>
<feature type="transmembrane region" description="Helical" evidence="8">
    <location>
        <begin position="105"/>
        <end position="126"/>
    </location>
</feature>
<keyword evidence="7" id="KW-0924">Ammonia transport</keyword>
<evidence type="ECO:0000313" key="13">
    <source>
        <dbReference type="Proteomes" id="UP000006906"/>
    </source>
</evidence>
<feature type="transmembrane region" description="Helical" evidence="8">
    <location>
        <begin position="425"/>
        <end position="446"/>
    </location>
</feature>
<keyword evidence="13" id="KW-1185">Reference proteome</keyword>
<evidence type="ECO:0000256" key="7">
    <source>
        <dbReference type="ARBA" id="ARBA00023177"/>
    </source>
</evidence>
<organism evidence="11">
    <name type="scientific">Chlamydomonas reinhardtii</name>
    <name type="common">Chlamydomonas smithii</name>
    <dbReference type="NCBI Taxonomy" id="3055"/>
    <lineage>
        <taxon>Eukaryota</taxon>
        <taxon>Viridiplantae</taxon>
        <taxon>Chlorophyta</taxon>
        <taxon>core chlorophytes</taxon>
        <taxon>Chlorophyceae</taxon>
        <taxon>CS clade</taxon>
        <taxon>Chlamydomonadales</taxon>
        <taxon>Chlamydomonadaceae</taxon>
        <taxon>Chlamydomonas</taxon>
    </lineage>
</organism>
<dbReference type="Proteomes" id="UP000006906">
    <property type="component" value="Chromosome 2"/>
</dbReference>
<dbReference type="RefSeq" id="XP_001699698.1">
    <property type="nucleotide sequence ID" value="XM_001699646.1"/>
</dbReference>
<comment type="subcellular location">
    <subcellularLocation>
        <location evidence="1">Membrane</location>
        <topology evidence="1">Multi-pass membrane protein</topology>
    </subcellularLocation>
</comment>
<dbReference type="AlphaFoldDB" id="Q6QBS6"/>
<reference evidence="12 13" key="2">
    <citation type="journal article" date="2007" name="Science">
        <title>The Chlamydomonas genome reveals the evolution of key animal and plant functions.</title>
        <authorList>
            <person name="Merchant S.S."/>
            <person name="Prochnik S.E."/>
            <person name="Vallon O."/>
            <person name="Harris E.H."/>
            <person name="Karpowicz S.J."/>
            <person name="Witman G.B."/>
            <person name="Terry A."/>
            <person name="Salamov A."/>
            <person name="Fritz-Laylin L.K."/>
            <person name="Marechal-Drouard L."/>
            <person name="Marshall W.F."/>
            <person name="Qu L.H."/>
            <person name="Nelson D.R."/>
            <person name="Sanderfoot A.A."/>
            <person name="Spalding M.H."/>
            <person name="Kapitonov V.V."/>
            <person name="Ren Q."/>
            <person name="Ferris P."/>
            <person name="Lindquist E."/>
            <person name="Shapiro H."/>
            <person name="Lucas S.M."/>
            <person name="Grimwood J."/>
            <person name="Schmutz J."/>
            <person name="Cardol P."/>
            <person name="Cerutti H."/>
            <person name="Chanfreau G."/>
            <person name="Chen C.L."/>
            <person name="Cognat V."/>
            <person name="Croft M.T."/>
            <person name="Dent R."/>
            <person name="Dutcher S."/>
            <person name="Fernandez E."/>
            <person name="Fukuzawa H."/>
            <person name="Gonzalez-Ballester D."/>
            <person name="Gonzalez-Halphen D."/>
            <person name="Hallmann A."/>
            <person name="Hanikenne M."/>
            <person name="Hippler M."/>
            <person name="Inwood W."/>
            <person name="Jabbari K."/>
            <person name="Kalanon M."/>
            <person name="Kuras R."/>
            <person name="Lefebvre P.A."/>
            <person name="Lemaire S.D."/>
            <person name="Lobanov A.V."/>
            <person name="Lohr M."/>
            <person name="Manuell A."/>
            <person name="Meier I."/>
            <person name="Mets L."/>
            <person name="Mittag M."/>
            <person name="Mittelmeier T."/>
            <person name="Moroney J.V."/>
            <person name="Moseley J."/>
            <person name="Napoli C."/>
            <person name="Nedelcu A.M."/>
            <person name="Niyogi K."/>
            <person name="Novoselov S.V."/>
            <person name="Paulsen I.T."/>
            <person name="Pazour G."/>
            <person name="Purton S."/>
            <person name="Ral J.P."/>
            <person name="Riano-Pachon D.M."/>
            <person name="Riekhof W."/>
            <person name="Rymarquis L."/>
            <person name="Schroda M."/>
            <person name="Stern D."/>
            <person name="Umen J."/>
            <person name="Willows R."/>
            <person name="Wilson N."/>
            <person name="Zimmer S.L."/>
            <person name="Allmer J."/>
            <person name="Balk J."/>
            <person name="Bisova K."/>
            <person name="Chen C.J."/>
            <person name="Elias M."/>
            <person name="Gendler K."/>
            <person name="Hauser C."/>
            <person name="Lamb M.R."/>
            <person name="Ledford H."/>
            <person name="Long J.C."/>
            <person name="Minagawa J."/>
            <person name="Page M.D."/>
            <person name="Pan J."/>
            <person name="Pootakham W."/>
            <person name="Roje S."/>
            <person name="Rose A."/>
            <person name="Stahlberg E."/>
            <person name="Terauchi A.M."/>
            <person name="Yang P."/>
            <person name="Ball S."/>
            <person name="Bowler C."/>
            <person name="Dieckmann C.L."/>
            <person name="Gladyshev V.N."/>
            <person name="Green P."/>
            <person name="Jorgensen R."/>
            <person name="Mayfield S."/>
            <person name="Mueller-Roeber B."/>
            <person name="Rajamani S."/>
            <person name="Sayre R.T."/>
            <person name="Brokstein P."/>
            <person name="Dubchak I."/>
            <person name="Goodstein D."/>
            <person name="Hornick L."/>
            <person name="Huang Y.W."/>
            <person name="Jhaveri J."/>
            <person name="Luo Y."/>
            <person name="Martinez D."/>
            <person name="Ngau W.C."/>
            <person name="Otillar B."/>
            <person name="Poliakov A."/>
            <person name="Porter A."/>
            <person name="Szajkowski L."/>
            <person name="Werner G."/>
            <person name="Zhou K."/>
            <person name="Grigoriev I.V."/>
            <person name="Rokhsar D.S."/>
            <person name="Grossman A.R."/>
        </authorList>
    </citation>
    <scope>NUCLEOTIDE SEQUENCE [LARGE SCALE GENOMIC DNA]</scope>
    <source>
        <strain evidence="13">CC-503</strain>
        <strain evidence="12">CC-503 cw92 mt+</strain>
    </source>
</reference>
<dbReference type="Gene3D" id="1.10.3430.10">
    <property type="entry name" value="Ammonium transporter AmtB like domains"/>
    <property type="match status" value="1"/>
</dbReference>
<feature type="transmembrane region" description="Helical" evidence="8">
    <location>
        <begin position="171"/>
        <end position="192"/>
    </location>
</feature>
<feature type="transmembrane region" description="Helical" evidence="8">
    <location>
        <begin position="66"/>
        <end position="84"/>
    </location>
</feature>
<dbReference type="PROSITE" id="PS01219">
    <property type="entry name" value="AMMONIUM_TRANSP"/>
    <property type="match status" value="1"/>
</dbReference>
<keyword evidence="9" id="KW-0732">Signal</keyword>
<dbReference type="PANTHER" id="PTHR11730:SF6">
    <property type="entry name" value="AMMONIUM TRANSPORTER"/>
    <property type="match status" value="1"/>
</dbReference>
<evidence type="ECO:0000256" key="8">
    <source>
        <dbReference type="SAM" id="Phobius"/>
    </source>
</evidence>
<dbReference type="OMA" id="GIDNMEH"/>
<feature type="signal peptide" evidence="9">
    <location>
        <begin position="1"/>
        <end position="28"/>
    </location>
</feature>
<dbReference type="STRING" id="3055.Q6QBS6"/>
<feature type="transmembrane region" description="Helical" evidence="8">
    <location>
        <begin position="253"/>
        <end position="270"/>
    </location>
</feature>
<keyword evidence="3" id="KW-0813">Transport</keyword>
<dbReference type="GeneID" id="5725478"/>
<dbReference type="FunFam" id="1.10.3430.10:FF:000025">
    <property type="entry name" value="Ammonium transporter, splicing variant"/>
    <property type="match status" value="1"/>
</dbReference>
<evidence type="ECO:0000256" key="4">
    <source>
        <dbReference type="ARBA" id="ARBA00022692"/>
    </source>
</evidence>
<evidence type="ECO:0000256" key="1">
    <source>
        <dbReference type="ARBA" id="ARBA00004141"/>
    </source>
</evidence>
<feature type="chain" id="PRO_5014310632" evidence="9">
    <location>
        <begin position="29"/>
        <end position="487"/>
    </location>
</feature>
<dbReference type="PANTHER" id="PTHR11730">
    <property type="entry name" value="AMMONIUM TRANSPORTER"/>
    <property type="match status" value="1"/>
</dbReference>